<dbReference type="PROSITE" id="PS50048">
    <property type="entry name" value="ZN2_CY6_FUNGAL_2"/>
    <property type="match status" value="1"/>
</dbReference>
<dbReference type="EMBL" id="JAGPNK010000009">
    <property type="protein sequence ID" value="KAH7313617.1"/>
    <property type="molecule type" value="Genomic_DNA"/>
</dbReference>
<feature type="region of interest" description="Disordered" evidence="4">
    <location>
        <begin position="1"/>
        <end position="25"/>
    </location>
</feature>
<dbReference type="SUPFAM" id="SSF57701">
    <property type="entry name" value="Zn2/Cys6 DNA-binding domain"/>
    <property type="match status" value="1"/>
</dbReference>
<dbReference type="InterPro" id="IPR036864">
    <property type="entry name" value="Zn2-C6_fun-type_DNA-bd_sf"/>
</dbReference>
<comment type="caution">
    <text evidence="6">The sequence shown here is derived from an EMBL/GenBank/DDBJ whole genome shotgun (WGS) entry which is preliminary data.</text>
</comment>
<evidence type="ECO:0000259" key="5">
    <source>
        <dbReference type="PROSITE" id="PS50048"/>
    </source>
</evidence>
<evidence type="ECO:0000256" key="4">
    <source>
        <dbReference type="SAM" id="MobiDB-lite"/>
    </source>
</evidence>
<dbReference type="InterPro" id="IPR001138">
    <property type="entry name" value="Zn2Cys6_DnaBD"/>
</dbReference>
<keyword evidence="1" id="KW-0805">Transcription regulation</keyword>
<dbReference type="SMART" id="SM00066">
    <property type="entry name" value="GAL4"/>
    <property type="match status" value="1"/>
</dbReference>
<evidence type="ECO:0000313" key="7">
    <source>
        <dbReference type="Proteomes" id="UP000813444"/>
    </source>
</evidence>
<evidence type="ECO:0000256" key="1">
    <source>
        <dbReference type="ARBA" id="ARBA00023015"/>
    </source>
</evidence>
<dbReference type="Gene3D" id="4.10.240.10">
    <property type="entry name" value="Zn(2)-C6 fungal-type DNA-binding domain"/>
    <property type="match status" value="1"/>
</dbReference>
<evidence type="ECO:0000313" key="6">
    <source>
        <dbReference type="EMBL" id="KAH7313617.1"/>
    </source>
</evidence>
<dbReference type="PANTHER" id="PTHR47840:SF1">
    <property type="entry name" value="ZN(II)2CYS6 TRANSCRIPTION FACTOR (EUROFUNG)"/>
    <property type="match status" value="1"/>
</dbReference>
<dbReference type="Pfam" id="PF00172">
    <property type="entry name" value="Zn_clus"/>
    <property type="match status" value="1"/>
</dbReference>
<name>A0A8K0STD0_9HYPO</name>
<feature type="compositionally biased region" description="Low complexity" evidence="4">
    <location>
        <begin position="1"/>
        <end position="16"/>
    </location>
</feature>
<protein>
    <recommendedName>
        <fullName evidence="5">Zn(2)-C6 fungal-type domain-containing protein</fullName>
    </recommendedName>
</protein>
<keyword evidence="3" id="KW-0539">Nucleus</keyword>
<feature type="domain" description="Zn(2)-C6 fungal-type" evidence="5">
    <location>
        <begin position="26"/>
        <end position="58"/>
    </location>
</feature>
<accession>A0A8K0STD0</accession>
<proteinExistence type="predicted"/>
<evidence type="ECO:0000256" key="2">
    <source>
        <dbReference type="ARBA" id="ARBA00023163"/>
    </source>
</evidence>
<dbReference type="CDD" id="cd12148">
    <property type="entry name" value="fungal_TF_MHR"/>
    <property type="match status" value="1"/>
</dbReference>
<dbReference type="PROSITE" id="PS00463">
    <property type="entry name" value="ZN2_CY6_FUNGAL_1"/>
    <property type="match status" value="1"/>
</dbReference>
<dbReference type="Proteomes" id="UP000813444">
    <property type="component" value="Unassembled WGS sequence"/>
</dbReference>
<sequence>MVRGASTPSSAGASSARKAMRKGTHSCTECRRRKIRCNLMSGSSVCFNCESRGTACVSQNGGAAPMQIRRRHSVVESRAAEDETQSTARKSHAGLQDVDVLDNSTTDRRAPFISVMERSGLSGLADRTNASPANHKRTSEALRAEMPPYDTIMQVALKRADWWVRVQRAARGTSSKAVESFPDFVQRNYTSDRPSEVAQIAIAYAFAADEDASHLYALVSRLVISDMSYVSTVEGLDCLILLGILYADEGQPRRSWMIWRRGVVIAQLTDLYQTCLRDKSKRRIWLSIYRGDRMMSMFLGLPYGFNDLHCQELLEQKSESEYDYWDSTLGIGVGIISGKLLDRNLSRTKDRFSCTLQLDEELNQLAASYPSSWWQVPAQSLDGADDDEEKVWAQMHSQMFFFHLRLYIYLPFFSGPVDSGHGLIARRGGIDAARELLKRYLGLGGRVEGESPSECKLVDFMAFTAAIVLLLGSSDASHPKPSDARGDIEAVSSLVQHLQTLESRDNDMIASQCRKTLAVLLTSRNEGEEVRIPFFGTVSRRGTHTSEMALNEVTNTGTHTLQIEAEAILGGNATPSTTESDTAYITPISNEPPAGADLELPSDTYLQATSMVQHWHDMPELDFLYHLEDTSMDFDSGWEFLMDVDSF</sequence>
<keyword evidence="2" id="KW-0804">Transcription</keyword>
<organism evidence="6 7">
    <name type="scientific">Stachybotrys elegans</name>
    <dbReference type="NCBI Taxonomy" id="80388"/>
    <lineage>
        <taxon>Eukaryota</taxon>
        <taxon>Fungi</taxon>
        <taxon>Dikarya</taxon>
        <taxon>Ascomycota</taxon>
        <taxon>Pezizomycotina</taxon>
        <taxon>Sordariomycetes</taxon>
        <taxon>Hypocreomycetidae</taxon>
        <taxon>Hypocreales</taxon>
        <taxon>Stachybotryaceae</taxon>
        <taxon>Stachybotrys</taxon>
    </lineage>
</organism>
<dbReference type="OrthoDB" id="5392779at2759"/>
<dbReference type="CDD" id="cd00067">
    <property type="entry name" value="GAL4"/>
    <property type="match status" value="1"/>
</dbReference>
<reference evidence="6" key="1">
    <citation type="journal article" date="2021" name="Nat. Commun.">
        <title>Genetic determinants of endophytism in the Arabidopsis root mycobiome.</title>
        <authorList>
            <person name="Mesny F."/>
            <person name="Miyauchi S."/>
            <person name="Thiergart T."/>
            <person name="Pickel B."/>
            <person name="Atanasova L."/>
            <person name="Karlsson M."/>
            <person name="Huettel B."/>
            <person name="Barry K.W."/>
            <person name="Haridas S."/>
            <person name="Chen C."/>
            <person name="Bauer D."/>
            <person name="Andreopoulos W."/>
            <person name="Pangilinan J."/>
            <person name="LaButti K."/>
            <person name="Riley R."/>
            <person name="Lipzen A."/>
            <person name="Clum A."/>
            <person name="Drula E."/>
            <person name="Henrissat B."/>
            <person name="Kohler A."/>
            <person name="Grigoriev I.V."/>
            <person name="Martin F.M."/>
            <person name="Hacquard S."/>
        </authorList>
    </citation>
    <scope>NUCLEOTIDE SEQUENCE</scope>
    <source>
        <strain evidence="6">MPI-CAGE-CH-0235</strain>
    </source>
</reference>
<gene>
    <name evidence="6" type="ORF">B0I35DRAFT_435552</name>
</gene>
<dbReference type="AlphaFoldDB" id="A0A8K0STD0"/>
<dbReference type="PANTHER" id="PTHR47840">
    <property type="entry name" value="ZN(II)2CYS6 TRANSCRIPTION FACTOR (EUROFUNG)-RELATED"/>
    <property type="match status" value="1"/>
</dbReference>
<keyword evidence="7" id="KW-1185">Reference proteome</keyword>
<dbReference type="GO" id="GO:0000981">
    <property type="term" value="F:DNA-binding transcription factor activity, RNA polymerase II-specific"/>
    <property type="evidence" value="ECO:0007669"/>
    <property type="project" value="InterPro"/>
</dbReference>
<dbReference type="GO" id="GO:0008270">
    <property type="term" value="F:zinc ion binding"/>
    <property type="evidence" value="ECO:0007669"/>
    <property type="project" value="InterPro"/>
</dbReference>
<evidence type="ECO:0000256" key="3">
    <source>
        <dbReference type="ARBA" id="ARBA00023242"/>
    </source>
</evidence>